<dbReference type="AlphaFoldDB" id="A0A382B7Y7"/>
<evidence type="ECO:0008006" key="3">
    <source>
        <dbReference type="Google" id="ProtNLM"/>
    </source>
</evidence>
<dbReference type="InterPro" id="IPR025048">
    <property type="entry name" value="DUF3987"/>
</dbReference>
<evidence type="ECO:0000256" key="1">
    <source>
        <dbReference type="SAM" id="Coils"/>
    </source>
</evidence>
<dbReference type="Pfam" id="PF13148">
    <property type="entry name" value="DUF3987"/>
    <property type="match status" value="1"/>
</dbReference>
<gene>
    <name evidence="2" type="ORF">METZ01_LOCUS162588</name>
</gene>
<reference evidence="2" key="1">
    <citation type="submission" date="2018-05" db="EMBL/GenBank/DDBJ databases">
        <authorList>
            <person name="Lanie J.A."/>
            <person name="Ng W.-L."/>
            <person name="Kazmierczak K.M."/>
            <person name="Andrzejewski T.M."/>
            <person name="Davidsen T.M."/>
            <person name="Wayne K.J."/>
            <person name="Tettelin H."/>
            <person name="Glass J.I."/>
            <person name="Rusch D."/>
            <person name="Podicherti R."/>
            <person name="Tsui H.-C.T."/>
            <person name="Winkler M.E."/>
        </authorList>
    </citation>
    <scope>NUCLEOTIDE SEQUENCE</scope>
</reference>
<accession>A0A382B7Y7</accession>
<feature type="non-terminal residue" evidence="2">
    <location>
        <position position="301"/>
    </location>
</feature>
<organism evidence="2">
    <name type="scientific">marine metagenome</name>
    <dbReference type="NCBI Taxonomy" id="408172"/>
    <lineage>
        <taxon>unclassified sequences</taxon>
        <taxon>metagenomes</taxon>
        <taxon>ecological metagenomes</taxon>
    </lineage>
</organism>
<name>A0A382B7Y7_9ZZZZ</name>
<sequence length="301" mass="33987">MRSSKYWEIIQAHPDFAYYDGSDKDLRDQRGQNPIVINLKKGQWYDESRGEGGELSSLAESLEFPPEQLSIDENAIPEPLNIFQADTGLPERQRKQLKEVWESEKGRFPDEPEETLNESLKQSLEGSDTLKNLFADWNPTLQTALKKIADGHNVTFETALAAFLGMTSIAIGGNKIIRSGRWTEKAILWIAFHAPSGKAKTPLFRDCGRTILAAKNTELSSKYEEQKREFETWRSEAKESRGEQPEVTRKLIWTTYTNLEALTQAHLENPTGIAFISDELSAFISGRNQYKGGKGDDTGKL</sequence>
<feature type="coiled-coil region" evidence="1">
    <location>
        <begin position="216"/>
        <end position="243"/>
    </location>
</feature>
<protein>
    <recommendedName>
        <fullName evidence="3">DUF3987 domain-containing protein</fullName>
    </recommendedName>
</protein>
<dbReference type="EMBL" id="UINC01028555">
    <property type="protein sequence ID" value="SVB09734.1"/>
    <property type="molecule type" value="Genomic_DNA"/>
</dbReference>
<evidence type="ECO:0000313" key="2">
    <source>
        <dbReference type="EMBL" id="SVB09734.1"/>
    </source>
</evidence>
<keyword evidence="1" id="KW-0175">Coiled coil</keyword>
<proteinExistence type="predicted"/>